<evidence type="ECO:0000313" key="1">
    <source>
        <dbReference type="EMBL" id="KAF2463014.1"/>
    </source>
</evidence>
<protein>
    <submittedName>
        <fullName evidence="1">Pkinase-domain-containing protein</fullName>
    </submittedName>
</protein>
<name>A0ACB6Q821_9PLEO</name>
<comment type="caution">
    <text evidence="1">The sequence shown here is derived from an EMBL/GenBank/DDBJ whole genome shotgun (WGS) entry which is preliminary data.</text>
</comment>
<dbReference type="Proteomes" id="UP000799755">
    <property type="component" value="Unassembled WGS sequence"/>
</dbReference>
<proteinExistence type="predicted"/>
<gene>
    <name evidence="1" type="ORF">BDR25DRAFT_338069</name>
</gene>
<keyword evidence="2" id="KW-1185">Reference proteome</keyword>
<accession>A0ACB6Q821</accession>
<organism evidence="1 2">
    <name type="scientific">Lindgomyces ingoldianus</name>
    <dbReference type="NCBI Taxonomy" id="673940"/>
    <lineage>
        <taxon>Eukaryota</taxon>
        <taxon>Fungi</taxon>
        <taxon>Dikarya</taxon>
        <taxon>Ascomycota</taxon>
        <taxon>Pezizomycotina</taxon>
        <taxon>Dothideomycetes</taxon>
        <taxon>Pleosporomycetidae</taxon>
        <taxon>Pleosporales</taxon>
        <taxon>Lindgomycetaceae</taxon>
        <taxon>Lindgomyces</taxon>
    </lineage>
</organism>
<sequence>MEDEATQPATQQVLDPRRLGRNNSGLNEKDVADVLAILHPASPGAIKIVEDAAEHRPQHVLFRNPYDSFDDNITDIEEQETIIINRPGSSESKSRVGNDIALRMSSPIVQPNLGFVFGRNPRSTDILFGQDSGKRISNQHFRIFLNNEGVLMLEDMSTNGTIVDDILLKSRDQRFSKVRMLASGSIICIHSTNEAEMIKFVVRIPSRVAYLDRFQTNLENFLTRCITDKGKLETAIQRMGKNQFGGPSMKWDGGSKYNIIGLLGKGAFATVHQLATKMEGKLLAAKELEKRRFMKNGLLDKKIDNEMKIMQGLRHPNIVEFVEYHDQGDYLYIIMEFVRLGDLQGYLNQHGSMKEPQAKMMAQQILSALTYLHRMKITHRDIKPDNILIADLNPFKVKLSDFGLSKVVTHNETFLKTFCGTLLYCAPEVFPDFDTIPSKGTKRRRGTKQEFHSYSSAVDIWSFAGVIWYALCGKPPFEGIADATGRAMYNNIMTTRLDPTPLREAHVSEPCIDLLCKMLQTDPDRRPTERQCLNHPWLKDGAAILEDPSLQSIAEEDESEEAGEQLSQLNLLDDGVHDSEEELEDPVLEDDEFEQLINTRQSKKVRLDPLFPRNQLRDCEHDSSADVSFRSEHLVEGGFEVEAEESFKVLQQPPGRARLFGEIGQSALQSSGILSAHANEALSNAGSSGDALPTESQAPGQSDPRQTPPVPRNLDGAFSSPSLLGAESMVRELNMASPQSPRSGAHTPNEPATPKTPDMSQHNSLDNHNLHQSQFSDSTPKAKPPTFNRQISLPRTASFYYDPYDPSTHNLEYASKVSGFDFLGQVEGTNVVADAQLPDTMRVSTEDGSVTGEDVTQDATTSVVVPSAPAGLDIKPPPRRLGKLTATSDSFVPGLTLAIDRNKTSWGRYPGNTIVYENGKDTRVPKTAFVIFWYKSDSDPGAIDELSQKGKDWTKCDNLHVGIFTCATSGISVNGKHIRQKDDKGRALFGHLHTGDIIQVYHDAKGTECLKFKCEFYHGSGKEPRPPGEGFNILIGTKNFWALPAFLRIALASQHTFSVFDDLLAFPQYEVIFPNTYLTDENAASLLAYSASRSTSSVNLKSQETQELSKPGKQTASSIPNDGAPLEETYEAVVLGGQRYLCSIPVIPEELPQNSTASAEQTKAEEEKELMRANHRGWELLEGMQGNCIYYLSGWWSYSFCYKDEIKQFHQLPPSRGVPLYPPVEDTDVKSFVLGRFPQKDKKKGKEARKTLGREEGSKEKLDDEGNVGLGAGEGVEVAKLETRGTTRYMVQRLSGGTECDLTGKERKIEVQFHCHPQSADKISMIKETSTCSYLMVIYTPRLCNDVAFLPPQENFAHPISCQPVIAESEIDAWTAAQLEDKAREADRLMALENENPFREMETGTEGSSNRGPVIGGIEVGAHVLVGSEGKIIEKSVVVGGGKEVYVGTVASSDGTQMSVADMKKLNIRDPKDVETMKRNLQRMAGRKGWKLDLVDTPKGREFRGIIEAEDQNEKEGGRMSEEKGRGMRKDGEAEREKQSEEENEQDGSEEVYKDEL</sequence>
<reference evidence="1" key="1">
    <citation type="journal article" date="2020" name="Stud. Mycol.">
        <title>101 Dothideomycetes genomes: a test case for predicting lifestyles and emergence of pathogens.</title>
        <authorList>
            <person name="Haridas S."/>
            <person name="Albert R."/>
            <person name="Binder M."/>
            <person name="Bloem J."/>
            <person name="Labutti K."/>
            <person name="Salamov A."/>
            <person name="Andreopoulos B."/>
            <person name="Baker S."/>
            <person name="Barry K."/>
            <person name="Bills G."/>
            <person name="Bluhm B."/>
            <person name="Cannon C."/>
            <person name="Castanera R."/>
            <person name="Culley D."/>
            <person name="Daum C."/>
            <person name="Ezra D."/>
            <person name="Gonzalez J."/>
            <person name="Henrissat B."/>
            <person name="Kuo A."/>
            <person name="Liang C."/>
            <person name="Lipzen A."/>
            <person name="Lutzoni F."/>
            <person name="Magnuson J."/>
            <person name="Mondo S."/>
            <person name="Nolan M."/>
            <person name="Ohm R."/>
            <person name="Pangilinan J."/>
            <person name="Park H.-J."/>
            <person name="Ramirez L."/>
            <person name="Alfaro M."/>
            <person name="Sun H."/>
            <person name="Tritt A."/>
            <person name="Yoshinaga Y."/>
            <person name="Zwiers L.-H."/>
            <person name="Turgeon B."/>
            <person name="Goodwin S."/>
            <person name="Spatafora J."/>
            <person name="Crous P."/>
            <person name="Grigoriev I."/>
        </authorList>
    </citation>
    <scope>NUCLEOTIDE SEQUENCE</scope>
    <source>
        <strain evidence="1">ATCC 200398</strain>
    </source>
</reference>
<dbReference type="EMBL" id="MU003555">
    <property type="protein sequence ID" value="KAF2463014.1"/>
    <property type="molecule type" value="Genomic_DNA"/>
</dbReference>
<evidence type="ECO:0000313" key="2">
    <source>
        <dbReference type="Proteomes" id="UP000799755"/>
    </source>
</evidence>